<dbReference type="PANTHER" id="PTHR11451">
    <property type="entry name" value="THREONINE-TRNA LIGASE"/>
    <property type="match status" value="1"/>
</dbReference>
<evidence type="ECO:0000313" key="15">
    <source>
        <dbReference type="Proteomes" id="UP000192758"/>
    </source>
</evidence>
<keyword evidence="6" id="KW-0547">Nucleotide-binding</keyword>
<keyword evidence="5" id="KW-0436">Ligase</keyword>
<dbReference type="InterPro" id="IPR018163">
    <property type="entry name" value="Thr/Ala-tRNA-synth_IIc_edit"/>
</dbReference>
<evidence type="ECO:0000256" key="2">
    <source>
        <dbReference type="ARBA" id="ARBA00008226"/>
    </source>
</evidence>
<keyword evidence="9" id="KW-0030">Aminoacyl-tRNA synthetase</keyword>
<evidence type="ECO:0000256" key="5">
    <source>
        <dbReference type="ARBA" id="ARBA00022598"/>
    </source>
</evidence>
<comment type="similarity">
    <text evidence="2">Belongs to the class-II aminoacyl-tRNA synthetase family.</text>
</comment>
<dbReference type="Proteomes" id="UP000192758">
    <property type="component" value="Unassembled WGS sequence"/>
</dbReference>
<dbReference type="SMART" id="SM00863">
    <property type="entry name" value="tRNA_SAD"/>
    <property type="match status" value="1"/>
</dbReference>
<name>A0A1W0E522_9MICR</name>
<organism evidence="14 15">
    <name type="scientific">Ecytonucleospora hepatopenaei</name>
    <dbReference type="NCBI Taxonomy" id="646526"/>
    <lineage>
        <taxon>Eukaryota</taxon>
        <taxon>Fungi</taxon>
        <taxon>Fungi incertae sedis</taxon>
        <taxon>Microsporidia</taxon>
        <taxon>Enterocytozoonidae</taxon>
        <taxon>Ecytonucleospora</taxon>
    </lineage>
</organism>
<dbReference type="FunFam" id="3.30.980.10:FF:000005">
    <property type="entry name" value="Threonyl-tRNA synthetase, mitochondrial"/>
    <property type="match status" value="1"/>
</dbReference>
<proteinExistence type="inferred from homology"/>
<feature type="domain" description="Aminoacyl-transfer RNA synthetases class-II family profile" evidence="13">
    <location>
        <begin position="283"/>
        <end position="546"/>
    </location>
</feature>
<evidence type="ECO:0000256" key="12">
    <source>
        <dbReference type="ARBA" id="ARBA00072369"/>
    </source>
</evidence>
<dbReference type="InterPro" id="IPR012947">
    <property type="entry name" value="tRNA_SAD"/>
</dbReference>
<evidence type="ECO:0000256" key="9">
    <source>
        <dbReference type="ARBA" id="ARBA00023146"/>
    </source>
</evidence>
<protein>
    <recommendedName>
        <fullName evidence="12">Probable threonine--tRNA ligase, cytoplasmic</fullName>
        <ecNumber evidence="3">6.1.1.3</ecNumber>
    </recommendedName>
    <alternativeName>
        <fullName evidence="10">Threonyl-tRNA synthetase</fullName>
    </alternativeName>
</protein>
<dbReference type="SUPFAM" id="SSF55186">
    <property type="entry name" value="ThrRS/AlaRS common domain"/>
    <property type="match status" value="1"/>
</dbReference>
<dbReference type="FunFam" id="3.30.930.10:FF:000019">
    <property type="entry name" value="Threonine--tRNA ligase"/>
    <property type="match status" value="1"/>
</dbReference>
<evidence type="ECO:0000256" key="8">
    <source>
        <dbReference type="ARBA" id="ARBA00022917"/>
    </source>
</evidence>
<dbReference type="AlphaFoldDB" id="A0A1W0E522"/>
<accession>A0A1W0E522</accession>
<dbReference type="Gene3D" id="3.40.50.800">
    <property type="entry name" value="Anticodon-binding domain"/>
    <property type="match status" value="1"/>
</dbReference>
<keyword evidence="7" id="KW-0067">ATP-binding</keyword>
<evidence type="ECO:0000256" key="7">
    <source>
        <dbReference type="ARBA" id="ARBA00022840"/>
    </source>
</evidence>
<dbReference type="PANTHER" id="PTHR11451:SF44">
    <property type="entry name" value="THREONINE--TRNA LIGASE, CHLOROPLASTIC_MITOCHONDRIAL 2"/>
    <property type="match status" value="1"/>
</dbReference>
<dbReference type="Gene3D" id="3.30.930.10">
    <property type="entry name" value="Bira Bifunctional Protein, Domain 2"/>
    <property type="match status" value="1"/>
</dbReference>
<reference evidence="14 15" key="1">
    <citation type="journal article" date="2017" name="Environ. Microbiol.">
        <title>Decay of the glycolytic pathway and adaptation to intranuclear parasitism within Enterocytozoonidae microsporidia.</title>
        <authorList>
            <person name="Wiredu Boakye D."/>
            <person name="Jaroenlak P."/>
            <person name="Prachumwat A."/>
            <person name="Williams T.A."/>
            <person name="Bateman K.S."/>
            <person name="Itsathitphaisarn O."/>
            <person name="Sritunyalucksana K."/>
            <person name="Paszkiewicz K.H."/>
            <person name="Moore K.A."/>
            <person name="Stentiford G.D."/>
            <person name="Williams B.A."/>
        </authorList>
    </citation>
    <scope>NUCLEOTIDE SEQUENCE [LARGE SCALE GENOMIC DNA]</scope>
    <source>
        <strain evidence="14 15">TH1</strain>
    </source>
</reference>
<keyword evidence="8" id="KW-0648">Protein biosynthesis</keyword>
<dbReference type="Gene3D" id="3.30.980.10">
    <property type="entry name" value="Threonyl-trna Synthetase, Chain A, domain 2"/>
    <property type="match status" value="1"/>
</dbReference>
<dbReference type="InterPro" id="IPR033728">
    <property type="entry name" value="ThrRS_core"/>
</dbReference>
<dbReference type="NCBIfam" id="TIGR00418">
    <property type="entry name" value="thrS"/>
    <property type="match status" value="1"/>
</dbReference>
<evidence type="ECO:0000256" key="3">
    <source>
        <dbReference type="ARBA" id="ARBA00013163"/>
    </source>
</evidence>
<dbReference type="HAMAP" id="MF_00184">
    <property type="entry name" value="Thr_tRNA_synth"/>
    <property type="match status" value="1"/>
</dbReference>
<dbReference type="CDD" id="cd00771">
    <property type="entry name" value="ThrRS_core"/>
    <property type="match status" value="1"/>
</dbReference>
<evidence type="ECO:0000256" key="11">
    <source>
        <dbReference type="ARBA" id="ARBA00049515"/>
    </source>
</evidence>
<comment type="caution">
    <text evidence="14">The sequence shown here is derived from an EMBL/GenBank/DDBJ whole genome shotgun (WGS) entry which is preliminary data.</text>
</comment>
<keyword evidence="15" id="KW-1185">Reference proteome</keyword>
<comment type="subcellular location">
    <subcellularLocation>
        <location evidence="1">Cytoplasm</location>
    </subcellularLocation>
</comment>
<dbReference type="VEuPathDB" id="MicrosporidiaDB:EHP00_1690"/>
<dbReference type="InterPro" id="IPR002314">
    <property type="entry name" value="aa-tRNA-synt_IIb"/>
</dbReference>
<dbReference type="STRING" id="646526.A0A1W0E522"/>
<dbReference type="GO" id="GO:0005524">
    <property type="term" value="F:ATP binding"/>
    <property type="evidence" value="ECO:0007669"/>
    <property type="project" value="UniProtKB-KW"/>
</dbReference>
<dbReference type="PROSITE" id="PS50862">
    <property type="entry name" value="AA_TRNA_LIGASE_II"/>
    <property type="match status" value="1"/>
</dbReference>
<dbReference type="EMBL" id="MNPJ01000020">
    <property type="protein sequence ID" value="OQS54340.1"/>
    <property type="molecule type" value="Genomic_DNA"/>
</dbReference>
<dbReference type="InterPro" id="IPR036621">
    <property type="entry name" value="Anticodon-bd_dom_sf"/>
</dbReference>
<dbReference type="InterPro" id="IPR045864">
    <property type="entry name" value="aa-tRNA-synth_II/BPL/LPL"/>
</dbReference>
<dbReference type="InterPro" id="IPR006195">
    <property type="entry name" value="aa-tRNA-synth_II"/>
</dbReference>
<dbReference type="SUPFAM" id="SSF52954">
    <property type="entry name" value="Class II aaRS ABD-related"/>
    <property type="match status" value="1"/>
</dbReference>
<comment type="catalytic activity">
    <reaction evidence="11">
        <text>tRNA(Thr) + L-threonine + ATP = L-threonyl-tRNA(Thr) + AMP + diphosphate + H(+)</text>
        <dbReference type="Rhea" id="RHEA:24624"/>
        <dbReference type="Rhea" id="RHEA-COMP:9670"/>
        <dbReference type="Rhea" id="RHEA-COMP:9704"/>
        <dbReference type="ChEBI" id="CHEBI:15378"/>
        <dbReference type="ChEBI" id="CHEBI:30616"/>
        <dbReference type="ChEBI" id="CHEBI:33019"/>
        <dbReference type="ChEBI" id="CHEBI:57926"/>
        <dbReference type="ChEBI" id="CHEBI:78442"/>
        <dbReference type="ChEBI" id="CHEBI:78534"/>
        <dbReference type="ChEBI" id="CHEBI:456215"/>
        <dbReference type="EC" id="6.1.1.3"/>
    </reaction>
</comment>
<dbReference type="GO" id="GO:0006435">
    <property type="term" value="P:threonyl-tRNA aminoacylation"/>
    <property type="evidence" value="ECO:0007669"/>
    <property type="project" value="InterPro"/>
</dbReference>
<dbReference type="InterPro" id="IPR002320">
    <property type="entry name" value="Thr-tRNA-ligase_IIa"/>
</dbReference>
<dbReference type="Pfam" id="PF00587">
    <property type="entry name" value="tRNA-synt_2b"/>
    <property type="match status" value="1"/>
</dbReference>
<keyword evidence="4" id="KW-0963">Cytoplasm</keyword>
<dbReference type="PRINTS" id="PR01047">
    <property type="entry name" value="TRNASYNTHTHR"/>
</dbReference>
<dbReference type="OrthoDB" id="5423599at2759"/>
<dbReference type="GO" id="GO:0005739">
    <property type="term" value="C:mitochondrion"/>
    <property type="evidence" value="ECO:0007669"/>
    <property type="project" value="TreeGrafter"/>
</dbReference>
<dbReference type="Pfam" id="PF03129">
    <property type="entry name" value="HGTP_anticodon"/>
    <property type="match status" value="1"/>
</dbReference>
<evidence type="ECO:0000256" key="4">
    <source>
        <dbReference type="ARBA" id="ARBA00022490"/>
    </source>
</evidence>
<evidence type="ECO:0000259" key="13">
    <source>
        <dbReference type="PROSITE" id="PS50862"/>
    </source>
</evidence>
<evidence type="ECO:0000256" key="10">
    <source>
        <dbReference type="ARBA" id="ARBA00031900"/>
    </source>
</evidence>
<evidence type="ECO:0000256" key="1">
    <source>
        <dbReference type="ARBA" id="ARBA00004496"/>
    </source>
</evidence>
<dbReference type="Pfam" id="PF07973">
    <property type="entry name" value="tRNA_SAD"/>
    <property type="match status" value="1"/>
</dbReference>
<dbReference type="EC" id="6.1.1.3" evidence="3"/>
<dbReference type="InterPro" id="IPR004154">
    <property type="entry name" value="Anticodon-bd"/>
</dbReference>
<sequence>MPNETNTIKLNIRFKENNHLLEVKKNILIFEVINEHFKKENILAAKVNNCEADLHSTLNNEDFLELFTFESKYGKHVFWHSSAHVLGNALVNLYNCKLVNGPPIDEGFYYDIETDKTLGNEDFKKIEKEMIKIINKNSKFVKKTLKIDDLKEMYKENSCKLHFLNQIQKECLNNKLKDENFDDKISVYYNDEFFDMCRGPHVLSTKIIKSVKITKSSSCYFLNDSKNKSLQRIYGVSFPSKEEMKEYEERIKRSKEMDHRKIGRELDLYFFNDYSPGSCFWLPDGTIIYNRLMEFLKKEYIKRGFNEVITPNMFHINLWKESGHYENYKENIYAIEGEDFALKPMNCPGHCVMFRNTERSYKELPLRFADFGVLHRNECSGSLTGLTRVRRFQQDDAHIFCSMSQIKSEISGALNFLKSVYSKFDFKYTLFLSTRPEKFLGQLEEWNVAEERLREAILESNHTYVLNEGDGAFYGPKIDIVLYDAFNRKTQCATIQLDFQLPQRFKLRFKNELGEFETPVMIHRAILGSVERFIAILIESYGKNLPFWLHPRQIGICLVATTETVTNYVDKLCLDINQAFESSCNDVKIRIYDDCKDTFNKKVRKAATDGNKIVLIVGEKEAENNEVNVKKNDRSFNISKDILIKKIKTAIETKEEVKFD</sequence>
<evidence type="ECO:0000313" key="14">
    <source>
        <dbReference type="EMBL" id="OQS54340.1"/>
    </source>
</evidence>
<dbReference type="SUPFAM" id="SSF55681">
    <property type="entry name" value="Class II aaRS and biotin synthetases"/>
    <property type="match status" value="1"/>
</dbReference>
<evidence type="ECO:0000256" key="6">
    <source>
        <dbReference type="ARBA" id="ARBA00022741"/>
    </source>
</evidence>
<dbReference type="GO" id="GO:0004829">
    <property type="term" value="F:threonine-tRNA ligase activity"/>
    <property type="evidence" value="ECO:0007669"/>
    <property type="project" value="UniProtKB-EC"/>
</dbReference>
<gene>
    <name evidence="14" type="ORF">EHP00_1690</name>
</gene>